<reference evidence="2 3" key="1">
    <citation type="journal article" date="2012" name="J. Bacteriol.">
        <title>Genome sequence of benzo(a)pyrene-degrading bacterium Novosphingobium pentaromativorans US6-1.</title>
        <authorList>
            <person name="Luo Y.R."/>
            <person name="Kang S.G."/>
            <person name="Kim S.J."/>
            <person name="Kim M.R."/>
            <person name="Li N."/>
            <person name="Lee J.H."/>
            <person name="Kwon K.K."/>
        </authorList>
    </citation>
    <scope>NUCLEOTIDE SEQUENCE [LARGE SCALE GENOMIC DNA]</scope>
    <source>
        <strain evidence="2 3">US6-1</strain>
    </source>
</reference>
<dbReference type="AlphaFoldDB" id="G6EEA7"/>
<comment type="caution">
    <text evidence="2">The sequence shown here is derived from an EMBL/GenBank/DDBJ whole genome shotgun (WGS) entry which is preliminary data.</text>
</comment>
<dbReference type="OrthoDB" id="3771157at2"/>
<dbReference type="InterPro" id="IPR023296">
    <property type="entry name" value="Glyco_hydro_beta-prop_sf"/>
</dbReference>
<dbReference type="SUPFAM" id="SSF75005">
    <property type="entry name" value="Arabinanase/levansucrase/invertase"/>
    <property type="match status" value="1"/>
</dbReference>
<feature type="domain" description="Glucosamine inositolphosphorylceramide transferase 1 N-terminal" evidence="1">
    <location>
        <begin position="271"/>
        <end position="480"/>
    </location>
</feature>
<dbReference type="eggNOG" id="COG0223">
    <property type="taxonomic scope" value="Bacteria"/>
</dbReference>
<dbReference type="EMBL" id="AGFM01000039">
    <property type="protein sequence ID" value="EHJ60330.1"/>
    <property type="molecule type" value="Genomic_DNA"/>
</dbReference>
<evidence type="ECO:0000313" key="2">
    <source>
        <dbReference type="EMBL" id="EHJ60330.1"/>
    </source>
</evidence>
<keyword evidence="3" id="KW-1185">Reference proteome</keyword>
<name>G6EEA7_9SPHN</name>
<dbReference type="InterPro" id="IPR056442">
    <property type="entry name" value="GINT1_N"/>
</dbReference>
<dbReference type="PATRIC" id="fig|1088721.3.peg.2648"/>
<accession>G6EEA7</accession>
<sequence length="563" mass="62106">MQALRIAIVLPTPDRPAGWCTRLVEQIEAEPRFDLRALIACPSGMELSSGNGLIRTWYAFERRVVGKLQGSDPLDGADRPGKFPIVASDDHLAIVGMDLDVIVDLSGRAVGIFPSEAARLGIWYPDFLRRPAGITAMAAILARDPVIAISLLRGAADKEEITIATGRLNTKFLATRNEDFMLEKAVPLIVNALKRAHQSQASELPSLPRSAEPLQPGGSGLCTYLARLGGDGAAKVVEKVGENLGARPGMFFLKSYAAAWSEFDPARATPHVSARNSYFADPFLWERAGALYCFFEEFDYRTGRGHISVGRFEDGQLTDIQVALRRDYHLSFPHLFEHEGELYMMPECCEVRRLEVWKCRAFPHDWELHATALEGVVAADSTLNLIDGNWWLFTNISDDAFLDMNTQLHIFRADGPDLAKLEPHALNPVVVDAREARNAGRILDLDGRLYRPAQDNSHGTYGYGVRLMEIEDLSLDNYRESLAYAIEPDFEPGITGCHHFDVRAGRVVMDVRRRVGGFAGLARGRPDSRSATGAVPRVGTAEGKVSAALGMRSARSQYLRGSE</sequence>
<organism evidence="2 3">
    <name type="scientific">Novosphingobium pentaromativorans US6-1</name>
    <dbReference type="NCBI Taxonomy" id="1088721"/>
    <lineage>
        <taxon>Bacteria</taxon>
        <taxon>Pseudomonadati</taxon>
        <taxon>Pseudomonadota</taxon>
        <taxon>Alphaproteobacteria</taxon>
        <taxon>Sphingomonadales</taxon>
        <taxon>Sphingomonadaceae</taxon>
        <taxon>Novosphingobium</taxon>
    </lineage>
</organism>
<dbReference type="Pfam" id="PF24793">
    <property type="entry name" value="GINT1_N"/>
    <property type="match status" value="1"/>
</dbReference>
<dbReference type="KEGG" id="npn:JI59_06700"/>
<dbReference type="Proteomes" id="UP000004030">
    <property type="component" value="Unassembled WGS sequence"/>
</dbReference>
<evidence type="ECO:0000259" key="1">
    <source>
        <dbReference type="Pfam" id="PF24793"/>
    </source>
</evidence>
<proteinExistence type="predicted"/>
<gene>
    <name evidence="2" type="ORF">NSU_2678</name>
</gene>
<protein>
    <recommendedName>
        <fullName evidence="1">Glucosamine inositolphosphorylceramide transferase 1 N-terminal domain-containing protein</fullName>
    </recommendedName>
</protein>
<evidence type="ECO:0000313" key="3">
    <source>
        <dbReference type="Proteomes" id="UP000004030"/>
    </source>
</evidence>
<dbReference type="STRING" id="1088721.JI59_06700"/>